<organism evidence="6 7">
    <name type="scientific">Tsuneonella dongtanensis</name>
    <dbReference type="NCBI Taxonomy" id="692370"/>
    <lineage>
        <taxon>Bacteria</taxon>
        <taxon>Pseudomonadati</taxon>
        <taxon>Pseudomonadota</taxon>
        <taxon>Alphaproteobacteria</taxon>
        <taxon>Sphingomonadales</taxon>
        <taxon>Erythrobacteraceae</taxon>
        <taxon>Tsuneonella</taxon>
    </lineage>
</organism>
<dbReference type="EC" id="4.1.3.-" evidence="6"/>
<evidence type="ECO:0000256" key="1">
    <source>
        <dbReference type="ARBA" id="ARBA00009667"/>
    </source>
</evidence>
<dbReference type="GO" id="GO:0016829">
    <property type="term" value="F:lyase activity"/>
    <property type="evidence" value="ECO:0007669"/>
    <property type="project" value="UniProtKB-KW"/>
</dbReference>
<dbReference type="OrthoDB" id="9781903at2"/>
<accession>A0A1B2AA28</accession>
<keyword evidence="2 5" id="KW-0028">Amino-acid biosynthesis</keyword>
<dbReference type="SUPFAM" id="SSF51366">
    <property type="entry name" value="Ribulose-phoshate binding barrel"/>
    <property type="match status" value="1"/>
</dbReference>
<evidence type="ECO:0000256" key="4">
    <source>
        <dbReference type="ARBA" id="ARBA00029440"/>
    </source>
</evidence>
<dbReference type="RefSeq" id="WP_067675640.1">
    <property type="nucleotide sequence ID" value="NZ_CP016591.1"/>
</dbReference>
<evidence type="ECO:0000313" key="6">
    <source>
        <dbReference type="EMBL" id="ANY18944.1"/>
    </source>
</evidence>
<gene>
    <name evidence="6" type="primary">hisF_1</name>
    <name evidence="6" type="ORF">A6F68_00409</name>
</gene>
<keyword evidence="7" id="KW-1185">Reference proteome</keyword>
<dbReference type="Gene3D" id="3.20.20.70">
    <property type="entry name" value="Aldolase class I"/>
    <property type="match status" value="1"/>
</dbReference>
<dbReference type="InterPro" id="IPR013785">
    <property type="entry name" value="Aldolase_TIM"/>
</dbReference>
<dbReference type="Pfam" id="PF00977">
    <property type="entry name" value="His_biosynth"/>
    <property type="match status" value="1"/>
</dbReference>
<comment type="similarity">
    <text evidence="1 5">Belongs to the HisA/HisF family.</text>
</comment>
<dbReference type="Proteomes" id="UP000092932">
    <property type="component" value="Chromosome"/>
</dbReference>
<comment type="pathway">
    <text evidence="4">Amino-acid biosynthesis.</text>
</comment>
<dbReference type="InterPro" id="IPR006062">
    <property type="entry name" value="His_biosynth"/>
</dbReference>
<sequence>MIAKRLVGVVTVKDGWAVQSFGYSRYLPLGRPEVLVENLDRWGADEILLQCIDRTRLGLGPDFALLERIARQGVSTPMIYAGGIRSDQDAVDAVGAAADRIAVDALLRDDLDAVARASARLGNQAMVAALPMSRTGWLDYRTGISEKPGPALIEALADGVLSEAMVIDPAHEGHPGAFDDALLDIVPGECPLIAFGGISEGEQVQALLSRPRVVAVGVGNFLAYREHAIQALKEAAEGAPTRPAAYHETRYA</sequence>
<dbReference type="STRING" id="692370.A6F68_00409"/>
<keyword evidence="6" id="KW-0456">Lyase</keyword>
<proteinExistence type="inferred from homology"/>
<dbReference type="EMBL" id="CP016591">
    <property type="protein sequence ID" value="ANY18944.1"/>
    <property type="molecule type" value="Genomic_DNA"/>
</dbReference>
<dbReference type="InterPro" id="IPR011060">
    <property type="entry name" value="RibuloseP-bd_barrel"/>
</dbReference>
<evidence type="ECO:0000256" key="2">
    <source>
        <dbReference type="ARBA" id="ARBA00022605"/>
    </source>
</evidence>
<evidence type="ECO:0000256" key="5">
    <source>
        <dbReference type="RuleBase" id="RU003657"/>
    </source>
</evidence>
<dbReference type="KEGG" id="ado:A6F68_00409"/>
<protein>
    <submittedName>
        <fullName evidence="6">Imidazole glycerol phosphate synthase subunit HisF</fullName>
        <ecNumber evidence="6">4.1.3.-</ecNumber>
    </submittedName>
</protein>
<reference evidence="6 7" key="1">
    <citation type="submission" date="2016-07" db="EMBL/GenBank/DDBJ databases">
        <title>Complete genome sequence of Altererythrobacter dongtanensis KCTC 22672, a type strain with esterase isolated from tidal flat.</title>
        <authorList>
            <person name="Cheng H."/>
            <person name="Wu Y.-H."/>
            <person name="Zhou P."/>
            <person name="Huo Y.-Y."/>
            <person name="Wang C.-S."/>
            <person name="Xu X.-W."/>
        </authorList>
    </citation>
    <scope>NUCLEOTIDE SEQUENCE [LARGE SCALE GENOMIC DNA]</scope>
    <source>
        <strain evidence="6 7">KCTC 22672</strain>
    </source>
</reference>
<keyword evidence="3 5" id="KW-0368">Histidine biosynthesis</keyword>
<evidence type="ECO:0000256" key="3">
    <source>
        <dbReference type="ARBA" id="ARBA00023102"/>
    </source>
</evidence>
<dbReference type="GO" id="GO:0000105">
    <property type="term" value="P:L-histidine biosynthetic process"/>
    <property type="evidence" value="ECO:0007669"/>
    <property type="project" value="UniProtKB-KW"/>
</dbReference>
<evidence type="ECO:0000313" key="7">
    <source>
        <dbReference type="Proteomes" id="UP000092932"/>
    </source>
</evidence>
<name>A0A1B2AA28_9SPHN</name>
<dbReference type="AlphaFoldDB" id="A0A1B2AA28"/>